<name>A0AA38M741_9CUCU</name>
<gene>
    <name evidence="1" type="ORF">Zmor_023418</name>
</gene>
<keyword evidence="2" id="KW-1185">Reference proteome</keyword>
<sequence length="103" mass="12204">MIDWRIVQVQKLQGKWTATTRAKKKRAVNDKKASIGFKDAIEDDKEKEWKKVLEELNEDTCMWYGIQNTGKAKGGIYWEHELGRTNGRSQKTIRTREKEKTRY</sequence>
<dbReference type="EMBL" id="JALNTZ010000007">
    <property type="protein sequence ID" value="KAJ3645786.1"/>
    <property type="molecule type" value="Genomic_DNA"/>
</dbReference>
<reference evidence="1" key="1">
    <citation type="journal article" date="2023" name="G3 (Bethesda)">
        <title>Whole genome assemblies of Zophobas morio and Tenebrio molitor.</title>
        <authorList>
            <person name="Kaur S."/>
            <person name="Stinson S.A."/>
            <person name="diCenzo G.C."/>
        </authorList>
    </citation>
    <scope>NUCLEOTIDE SEQUENCE</scope>
    <source>
        <strain evidence="1">QUZm001</strain>
    </source>
</reference>
<accession>A0AA38M741</accession>
<dbReference type="AlphaFoldDB" id="A0AA38M741"/>
<organism evidence="1 2">
    <name type="scientific">Zophobas morio</name>
    <dbReference type="NCBI Taxonomy" id="2755281"/>
    <lineage>
        <taxon>Eukaryota</taxon>
        <taxon>Metazoa</taxon>
        <taxon>Ecdysozoa</taxon>
        <taxon>Arthropoda</taxon>
        <taxon>Hexapoda</taxon>
        <taxon>Insecta</taxon>
        <taxon>Pterygota</taxon>
        <taxon>Neoptera</taxon>
        <taxon>Endopterygota</taxon>
        <taxon>Coleoptera</taxon>
        <taxon>Polyphaga</taxon>
        <taxon>Cucujiformia</taxon>
        <taxon>Tenebrionidae</taxon>
        <taxon>Zophobas</taxon>
    </lineage>
</organism>
<evidence type="ECO:0000313" key="2">
    <source>
        <dbReference type="Proteomes" id="UP001168821"/>
    </source>
</evidence>
<comment type="caution">
    <text evidence="1">The sequence shown here is derived from an EMBL/GenBank/DDBJ whole genome shotgun (WGS) entry which is preliminary data.</text>
</comment>
<evidence type="ECO:0000313" key="1">
    <source>
        <dbReference type="EMBL" id="KAJ3645786.1"/>
    </source>
</evidence>
<dbReference type="Proteomes" id="UP001168821">
    <property type="component" value="Unassembled WGS sequence"/>
</dbReference>
<protein>
    <submittedName>
        <fullName evidence="1">Uncharacterized protein</fullName>
    </submittedName>
</protein>
<proteinExistence type="predicted"/>